<accession>A0A139XBN0</accession>
<dbReference type="STRING" id="128403.WA1_19075"/>
<dbReference type="EMBL" id="ANNX02000020">
    <property type="protein sequence ID" value="KYC42104.1"/>
    <property type="molecule type" value="Genomic_DNA"/>
</dbReference>
<evidence type="ECO:0000256" key="1">
    <source>
        <dbReference type="SAM" id="Phobius"/>
    </source>
</evidence>
<dbReference type="Proteomes" id="UP000076925">
    <property type="component" value="Unassembled WGS sequence"/>
</dbReference>
<comment type="caution">
    <text evidence="2">The sequence shown here is derived from an EMBL/GenBank/DDBJ whole genome shotgun (WGS) entry which is preliminary data.</text>
</comment>
<proteinExistence type="predicted"/>
<keyword evidence="3" id="KW-1185">Reference proteome</keyword>
<evidence type="ECO:0000313" key="3">
    <source>
        <dbReference type="Proteomes" id="UP000076925"/>
    </source>
</evidence>
<dbReference type="RefSeq" id="WP_017741973.1">
    <property type="nucleotide sequence ID" value="NZ_KQ976354.1"/>
</dbReference>
<organism evidence="2 3">
    <name type="scientific">Scytonema hofmannii PCC 7110</name>
    <dbReference type="NCBI Taxonomy" id="128403"/>
    <lineage>
        <taxon>Bacteria</taxon>
        <taxon>Bacillati</taxon>
        <taxon>Cyanobacteriota</taxon>
        <taxon>Cyanophyceae</taxon>
        <taxon>Nostocales</taxon>
        <taxon>Scytonemataceae</taxon>
        <taxon>Scytonema</taxon>
    </lineage>
</organism>
<gene>
    <name evidence="2" type="ORF">WA1_19075</name>
</gene>
<sequence>MNETVSLLSAISIVELAVILALTIALSIERSDNYKRVGQFLIKANTLARAQEISIATGIHLRQVYQILKWMEKDSFVIKIDKHDNVATALYSLYPTLSKTDILDEKFKIPLGNSSDLES</sequence>
<reference evidence="2 3" key="1">
    <citation type="journal article" date="2013" name="Genome Biol. Evol.">
        <title>Genomes of Stigonematalean cyanobacteria (subsection V) and the evolution of oxygenic photosynthesis from prokaryotes to plastids.</title>
        <authorList>
            <person name="Dagan T."/>
            <person name="Roettger M."/>
            <person name="Stucken K."/>
            <person name="Landan G."/>
            <person name="Koch R."/>
            <person name="Major P."/>
            <person name="Gould S.B."/>
            <person name="Goremykin V.V."/>
            <person name="Rippka R."/>
            <person name="Tandeau de Marsac N."/>
            <person name="Gugger M."/>
            <person name="Lockhart P.J."/>
            <person name="Allen J.F."/>
            <person name="Brune I."/>
            <person name="Maus I."/>
            <person name="Puhler A."/>
            <person name="Martin W.F."/>
        </authorList>
    </citation>
    <scope>NUCLEOTIDE SEQUENCE [LARGE SCALE GENOMIC DNA]</scope>
    <source>
        <strain evidence="2 3">PCC 7110</strain>
    </source>
</reference>
<name>A0A139XBN0_9CYAN</name>
<keyword evidence="1" id="KW-0812">Transmembrane</keyword>
<protein>
    <submittedName>
        <fullName evidence="2">Uncharacterized protein</fullName>
    </submittedName>
</protein>
<feature type="transmembrane region" description="Helical" evidence="1">
    <location>
        <begin position="6"/>
        <end position="26"/>
    </location>
</feature>
<dbReference type="AlphaFoldDB" id="A0A139XBN0"/>
<keyword evidence="1" id="KW-0472">Membrane</keyword>
<evidence type="ECO:0000313" key="2">
    <source>
        <dbReference type="EMBL" id="KYC42104.1"/>
    </source>
</evidence>
<keyword evidence="1" id="KW-1133">Transmembrane helix</keyword>